<dbReference type="AlphaFoldDB" id="W4M9Q1"/>
<name>W4M9Q1_9BACT</name>
<accession>W4M9Q1</accession>
<proteinExistence type="predicted"/>
<keyword evidence="2" id="KW-1185">Reference proteome</keyword>
<reference evidence="1 2" key="1">
    <citation type="journal article" date="2014" name="Nature">
        <title>An environmental bacterial taxon with a large and distinct metabolic repertoire.</title>
        <authorList>
            <person name="Wilson M.C."/>
            <person name="Mori T."/>
            <person name="Ruckert C."/>
            <person name="Uria A.R."/>
            <person name="Helf M.J."/>
            <person name="Takada K."/>
            <person name="Gernert C."/>
            <person name="Steffens U.A."/>
            <person name="Heycke N."/>
            <person name="Schmitt S."/>
            <person name="Rinke C."/>
            <person name="Helfrich E.J."/>
            <person name="Brachmann A.O."/>
            <person name="Gurgui C."/>
            <person name="Wakimoto T."/>
            <person name="Kracht M."/>
            <person name="Crusemann M."/>
            <person name="Hentschel U."/>
            <person name="Abe I."/>
            <person name="Matsunaga S."/>
            <person name="Kalinowski J."/>
            <person name="Takeyama H."/>
            <person name="Piel J."/>
        </authorList>
    </citation>
    <scope>NUCLEOTIDE SEQUENCE [LARGE SCALE GENOMIC DNA]</scope>
    <source>
        <strain evidence="2">TSY2</strain>
    </source>
</reference>
<dbReference type="Proteomes" id="UP000019140">
    <property type="component" value="Unassembled WGS sequence"/>
</dbReference>
<protein>
    <submittedName>
        <fullName evidence="1">Uncharacterized protein</fullName>
    </submittedName>
</protein>
<evidence type="ECO:0000313" key="2">
    <source>
        <dbReference type="Proteomes" id="UP000019140"/>
    </source>
</evidence>
<evidence type="ECO:0000313" key="1">
    <source>
        <dbReference type="EMBL" id="ETX06337.1"/>
    </source>
</evidence>
<gene>
    <name evidence="1" type="ORF">ETSY2_17740</name>
</gene>
<sequence length="68" mass="7521">MNRAQQAGMIVEYDPLHRTHQPLALHGDDILVAKLPQRLLQLIGSAGLYRMHQSQGGSAAIRLNVHRG</sequence>
<dbReference type="HOGENOM" id="CLU_2786123_0_0_7"/>
<organism evidence="1 2">
    <name type="scientific">Candidatus Entotheonella gemina</name>
    <dbReference type="NCBI Taxonomy" id="1429439"/>
    <lineage>
        <taxon>Bacteria</taxon>
        <taxon>Pseudomonadati</taxon>
        <taxon>Nitrospinota/Tectimicrobiota group</taxon>
        <taxon>Candidatus Tectimicrobiota</taxon>
        <taxon>Candidatus Entotheonellia</taxon>
        <taxon>Candidatus Entotheonellales</taxon>
        <taxon>Candidatus Entotheonellaceae</taxon>
        <taxon>Candidatus Entotheonella</taxon>
    </lineage>
</organism>
<dbReference type="EMBL" id="AZHX01000726">
    <property type="protein sequence ID" value="ETX06337.1"/>
    <property type="molecule type" value="Genomic_DNA"/>
</dbReference>
<comment type="caution">
    <text evidence="1">The sequence shown here is derived from an EMBL/GenBank/DDBJ whole genome shotgun (WGS) entry which is preliminary data.</text>
</comment>